<accession>A0A8H2K220</accession>
<evidence type="ECO:0000313" key="9">
    <source>
        <dbReference type="Proteomes" id="UP000314285"/>
    </source>
</evidence>
<feature type="transmembrane region" description="Helical" evidence="7">
    <location>
        <begin position="369"/>
        <end position="398"/>
    </location>
</feature>
<feature type="transmembrane region" description="Helical" evidence="7">
    <location>
        <begin position="204"/>
        <end position="224"/>
    </location>
</feature>
<evidence type="ECO:0000256" key="2">
    <source>
        <dbReference type="ARBA" id="ARBA00005262"/>
    </source>
</evidence>
<comment type="caution">
    <text evidence="8">The sequence shown here is derived from an EMBL/GenBank/DDBJ whole genome shotgun (WGS) entry which is preliminary data.</text>
</comment>
<feature type="transmembrane region" description="Helical" evidence="7">
    <location>
        <begin position="139"/>
        <end position="156"/>
    </location>
</feature>
<feature type="transmembrane region" description="Helical" evidence="7">
    <location>
        <begin position="7"/>
        <end position="32"/>
    </location>
</feature>
<dbReference type="GO" id="GO:0005886">
    <property type="term" value="C:plasma membrane"/>
    <property type="evidence" value="ECO:0007669"/>
    <property type="project" value="UniProtKB-SubCell"/>
</dbReference>
<dbReference type="PIRSF" id="PIRSF004810">
    <property type="entry name" value="ChrA"/>
    <property type="match status" value="1"/>
</dbReference>
<dbReference type="EMBL" id="VFBM01000002">
    <property type="protein sequence ID" value="TNX93324.1"/>
    <property type="molecule type" value="Genomic_DNA"/>
</dbReference>
<feature type="transmembrane region" description="Helical" evidence="7">
    <location>
        <begin position="275"/>
        <end position="294"/>
    </location>
</feature>
<feature type="transmembrane region" description="Helical" evidence="7">
    <location>
        <begin position="301"/>
        <end position="326"/>
    </location>
</feature>
<feature type="transmembrane region" description="Helical" evidence="7">
    <location>
        <begin position="338"/>
        <end position="357"/>
    </location>
</feature>
<keyword evidence="6 7" id="KW-0472">Membrane</keyword>
<gene>
    <name evidence="8" type="primary">chrA</name>
    <name evidence="8" type="ORF">FHY67_02370</name>
</gene>
<keyword evidence="4 7" id="KW-0812">Transmembrane</keyword>
<evidence type="ECO:0000256" key="1">
    <source>
        <dbReference type="ARBA" id="ARBA00004651"/>
    </source>
</evidence>
<protein>
    <submittedName>
        <fullName evidence="8">Chromate efflux transporter</fullName>
    </submittedName>
</protein>
<evidence type="ECO:0000256" key="3">
    <source>
        <dbReference type="ARBA" id="ARBA00022475"/>
    </source>
</evidence>
<dbReference type="AlphaFoldDB" id="A0A8H2K220"/>
<proteinExistence type="inferred from homology"/>
<dbReference type="RefSeq" id="WP_005024853.1">
    <property type="nucleotide sequence ID" value="NZ_CP027365.1"/>
</dbReference>
<feature type="transmembrane region" description="Helical" evidence="7">
    <location>
        <begin position="81"/>
        <end position="101"/>
    </location>
</feature>
<keyword evidence="3" id="KW-1003">Cell membrane</keyword>
<dbReference type="GO" id="GO:0015109">
    <property type="term" value="F:chromate transmembrane transporter activity"/>
    <property type="evidence" value="ECO:0007669"/>
    <property type="project" value="InterPro"/>
</dbReference>
<evidence type="ECO:0000313" key="8">
    <source>
        <dbReference type="EMBL" id="TNX93324.1"/>
    </source>
</evidence>
<evidence type="ECO:0000256" key="4">
    <source>
        <dbReference type="ARBA" id="ARBA00022692"/>
    </source>
</evidence>
<sequence>MNLSVQYLTIFLIFLKLGCTSFGGPAAHLVFFHRTFVEKYRWLTSDEYTQLVALAQLLPGPTSSQVGLGIGYLQRGYGGALLAWLGFTLPSIILMLGCALLSVSLSSWLSSSVFHTVQLVVLAVVIFAFWQMLKNFCSTVWQFILMLASALIIYFIPLAMSQLLVIILGGVAGLYCVHTAKLAVPIVVKDQSEIQKTVSTPFRAYYWLLIFVSLFILLFIIQWWAPSFAVQIFESFYRSGSLVFGGGHVVLPLLYQELVTSRLIEESNFELGYAFAQLVPGPLFTFASYLGAFLPVTSSPLINAAITTAAIFLPSFLLIFGTLPYWSILLRQTKIQAAVYGINAAVVGLLLAMVVQLGQKGIQHWSDIIFVGLVIALLNSKIPVLLSLPLSCLGYFLFSLYF</sequence>
<dbReference type="InterPro" id="IPR014047">
    <property type="entry name" value="Chr_Tranpt_l_chain"/>
</dbReference>
<evidence type="ECO:0000256" key="6">
    <source>
        <dbReference type="ARBA" id="ARBA00023136"/>
    </source>
</evidence>
<dbReference type="Proteomes" id="UP000314285">
    <property type="component" value="Unassembled WGS sequence"/>
</dbReference>
<reference evidence="8 9" key="1">
    <citation type="submission" date="2019-06" db="EMBL/GenBank/DDBJ databases">
        <title>Genome of Acinetobacter radioresistens APH1, a phenol degrading strain.</title>
        <authorList>
            <person name="Liu Y."/>
        </authorList>
    </citation>
    <scope>NUCLEOTIDE SEQUENCE [LARGE SCALE GENOMIC DNA]</scope>
    <source>
        <strain evidence="8 9">APH1</strain>
    </source>
</reference>
<dbReference type="NCBIfam" id="TIGR00937">
    <property type="entry name" value="2A51"/>
    <property type="match status" value="1"/>
</dbReference>
<dbReference type="Pfam" id="PF02417">
    <property type="entry name" value="Chromate_transp"/>
    <property type="match status" value="2"/>
</dbReference>
<keyword evidence="5 7" id="KW-1133">Transmembrane helix</keyword>
<dbReference type="PANTHER" id="PTHR33567">
    <property type="entry name" value="CHROMATE ION TRANSPORTER (EUROFUNG)"/>
    <property type="match status" value="1"/>
</dbReference>
<feature type="transmembrane region" description="Helical" evidence="7">
    <location>
        <begin position="163"/>
        <end position="184"/>
    </location>
</feature>
<comment type="similarity">
    <text evidence="2">Belongs to the chromate ion transporter (CHR) (TC 2.A.51) family.</text>
</comment>
<comment type="subcellular location">
    <subcellularLocation>
        <location evidence="1">Cell membrane</location>
        <topology evidence="1">Multi-pass membrane protein</topology>
    </subcellularLocation>
</comment>
<evidence type="ECO:0000256" key="5">
    <source>
        <dbReference type="ARBA" id="ARBA00022989"/>
    </source>
</evidence>
<dbReference type="PANTHER" id="PTHR33567:SF3">
    <property type="entry name" value="CHROMATE ION TRANSPORTER (EUROFUNG)"/>
    <property type="match status" value="1"/>
</dbReference>
<organism evidence="8 9">
    <name type="scientific">Acinetobacter radioresistens</name>
    <dbReference type="NCBI Taxonomy" id="40216"/>
    <lineage>
        <taxon>Bacteria</taxon>
        <taxon>Pseudomonadati</taxon>
        <taxon>Pseudomonadota</taxon>
        <taxon>Gammaproteobacteria</taxon>
        <taxon>Moraxellales</taxon>
        <taxon>Moraxellaceae</taxon>
        <taxon>Acinetobacter</taxon>
    </lineage>
</organism>
<name>A0A8H2K220_ACIRA</name>
<dbReference type="InterPro" id="IPR003370">
    <property type="entry name" value="Chromate_transpt"/>
</dbReference>
<feature type="transmembrane region" description="Helical" evidence="7">
    <location>
        <begin position="113"/>
        <end position="133"/>
    </location>
</feature>
<evidence type="ECO:0000256" key="7">
    <source>
        <dbReference type="SAM" id="Phobius"/>
    </source>
</evidence>
<feature type="transmembrane region" description="Helical" evidence="7">
    <location>
        <begin position="236"/>
        <end position="255"/>
    </location>
</feature>